<dbReference type="AlphaFoldDB" id="A0A7V8NN17"/>
<keyword evidence="3" id="KW-1185">Reference proteome</keyword>
<evidence type="ECO:0008006" key="4">
    <source>
        <dbReference type="Google" id="ProtNLM"/>
    </source>
</evidence>
<comment type="caution">
    <text evidence="2">The sequence shown here is derived from an EMBL/GenBank/DDBJ whole genome shotgun (WGS) entry which is preliminary data.</text>
</comment>
<dbReference type="EMBL" id="JACDQQ010000489">
    <property type="protein sequence ID" value="MBA0084350.1"/>
    <property type="molecule type" value="Genomic_DNA"/>
</dbReference>
<protein>
    <recommendedName>
        <fullName evidence="4">VWFA domain-containing protein</fullName>
    </recommendedName>
</protein>
<dbReference type="Proteomes" id="UP000567293">
    <property type="component" value="Unassembled WGS sequence"/>
</dbReference>
<dbReference type="Gene3D" id="3.40.50.410">
    <property type="entry name" value="von Willebrand factor, type A domain"/>
    <property type="match status" value="1"/>
</dbReference>
<evidence type="ECO:0000313" key="2">
    <source>
        <dbReference type="EMBL" id="MBA0084350.1"/>
    </source>
</evidence>
<feature type="non-terminal residue" evidence="2">
    <location>
        <position position="310"/>
    </location>
</feature>
<name>A0A7V8NN17_9BACT</name>
<feature type="region of interest" description="Disordered" evidence="1">
    <location>
        <begin position="174"/>
        <end position="193"/>
    </location>
</feature>
<accession>A0A7V8NN17</accession>
<organism evidence="2 3">
    <name type="scientific">Candidatus Acidiferrum panamense</name>
    <dbReference type="NCBI Taxonomy" id="2741543"/>
    <lineage>
        <taxon>Bacteria</taxon>
        <taxon>Pseudomonadati</taxon>
        <taxon>Acidobacteriota</taxon>
        <taxon>Terriglobia</taxon>
        <taxon>Candidatus Acidiferrales</taxon>
        <taxon>Candidatus Acidiferrum</taxon>
    </lineage>
</organism>
<reference evidence="2" key="1">
    <citation type="submission" date="2020-06" db="EMBL/GenBank/DDBJ databases">
        <title>Legume-microbial interactions unlock mineral nutrients during tropical forest succession.</title>
        <authorList>
            <person name="Epihov D.Z."/>
        </authorList>
    </citation>
    <scope>NUCLEOTIDE SEQUENCE [LARGE SCALE GENOMIC DNA]</scope>
    <source>
        <strain evidence="2">Pan2503</strain>
    </source>
</reference>
<evidence type="ECO:0000313" key="3">
    <source>
        <dbReference type="Proteomes" id="UP000567293"/>
    </source>
</evidence>
<dbReference type="InterPro" id="IPR036465">
    <property type="entry name" value="vWFA_dom_sf"/>
</dbReference>
<gene>
    <name evidence="2" type="ORF">HRJ53_05075</name>
</gene>
<proteinExistence type="predicted"/>
<sequence>MSVRIVHSQGKAVPSTVQVHMVITDQAFNDSSEVPVLRQNNVQVKVGKDVVRVEHLIPAQGDSAALQLFVLIDDTCETTALGNNLNDLRDFINAQPASTLVGVGYMSNATIQVAQNFTADHALAAKALRLPRGTSSAMDSPYLSLVSLVKGWPQQKLRREVLMISDGIDRLRGDTTGDTGASPFPSRGLGGRATTMPTTMPTISSDADTASTISQRYGVIVHSIYATGVGRLGRNSWEAQLGQGGIAKITDETGGEYFALGTQNAVSFKPYLDRLQKIFDNQYFLVFQVTPRKKEGLQRVRISTDAANTD</sequence>
<evidence type="ECO:0000256" key="1">
    <source>
        <dbReference type="SAM" id="MobiDB-lite"/>
    </source>
</evidence>